<evidence type="ECO:0000259" key="1">
    <source>
        <dbReference type="Pfam" id="PF01425"/>
    </source>
</evidence>
<dbReference type="Proteomes" id="UP000603865">
    <property type="component" value="Unassembled WGS sequence"/>
</dbReference>
<keyword evidence="3" id="KW-1185">Reference proteome</keyword>
<dbReference type="PANTHER" id="PTHR11895:SF176">
    <property type="entry name" value="AMIDASE AMID-RELATED"/>
    <property type="match status" value="1"/>
</dbReference>
<evidence type="ECO:0000313" key="3">
    <source>
        <dbReference type="Proteomes" id="UP000603865"/>
    </source>
</evidence>
<dbReference type="PROSITE" id="PS00571">
    <property type="entry name" value="AMIDASES"/>
    <property type="match status" value="1"/>
</dbReference>
<accession>A0A918CEY5</accession>
<name>A0A918CEY5_9DEIO</name>
<dbReference type="SUPFAM" id="SSF75304">
    <property type="entry name" value="Amidase signature (AS) enzymes"/>
    <property type="match status" value="1"/>
</dbReference>
<reference evidence="2" key="2">
    <citation type="submission" date="2020-09" db="EMBL/GenBank/DDBJ databases">
        <authorList>
            <person name="Sun Q."/>
            <person name="Ohkuma M."/>
        </authorList>
    </citation>
    <scope>NUCLEOTIDE SEQUENCE</scope>
    <source>
        <strain evidence="2">JCM 31311</strain>
    </source>
</reference>
<reference evidence="2" key="1">
    <citation type="journal article" date="2014" name="Int. J. Syst. Evol. Microbiol.">
        <title>Complete genome sequence of Corynebacterium casei LMG S-19264T (=DSM 44701T), isolated from a smear-ripened cheese.</title>
        <authorList>
            <consortium name="US DOE Joint Genome Institute (JGI-PGF)"/>
            <person name="Walter F."/>
            <person name="Albersmeier A."/>
            <person name="Kalinowski J."/>
            <person name="Ruckert C."/>
        </authorList>
    </citation>
    <scope>NUCLEOTIDE SEQUENCE</scope>
    <source>
        <strain evidence="2">JCM 31311</strain>
    </source>
</reference>
<dbReference type="AlphaFoldDB" id="A0A918CEY5"/>
<dbReference type="Gene3D" id="3.90.1300.10">
    <property type="entry name" value="Amidase signature (AS) domain"/>
    <property type="match status" value="1"/>
</dbReference>
<organism evidence="2 3">
    <name type="scientific">Deinococcus ruber</name>
    <dbReference type="NCBI Taxonomy" id="1848197"/>
    <lineage>
        <taxon>Bacteria</taxon>
        <taxon>Thermotogati</taxon>
        <taxon>Deinococcota</taxon>
        <taxon>Deinococci</taxon>
        <taxon>Deinococcales</taxon>
        <taxon>Deinococcaceae</taxon>
        <taxon>Deinococcus</taxon>
    </lineage>
</organism>
<dbReference type="InterPro" id="IPR036928">
    <property type="entry name" value="AS_sf"/>
</dbReference>
<protein>
    <submittedName>
        <fullName evidence="2">Amidase</fullName>
    </submittedName>
</protein>
<dbReference type="GO" id="GO:0003824">
    <property type="term" value="F:catalytic activity"/>
    <property type="evidence" value="ECO:0007669"/>
    <property type="project" value="InterPro"/>
</dbReference>
<dbReference type="PANTHER" id="PTHR11895">
    <property type="entry name" value="TRANSAMIDASE"/>
    <property type="match status" value="1"/>
</dbReference>
<dbReference type="InterPro" id="IPR020556">
    <property type="entry name" value="Amidase_CS"/>
</dbReference>
<dbReference type="Pfam" id="PF01425">
    <property type="entry name" value="Amidase"/>
    <property type="match status" value="1"/>
</dbReference>
<feature type="domain" description="Amidase" evidence="1">
    <location>
        <begin position="27"/>
        <end position="427"/>
    </location>
</feature>
<dbReference type="InterPro" id="IPR000120">
    <property type="entry name" value="Amidase"/>
</dbReference>
<evidence type="ECO:0000313" key="2">
    <source>
        <dbReference type="EMBL" id="GGR19453.1"/>
    </source>
</evidence>
<dbReference type="InterPro" id="IPR023631">
    <property type="entry name" value="Amidase_dom"/>
</dbReference>
<sequence>MNDADLLFVGVAQLGALYRSGQLSPVEVTRRCLERIEALDPALNAFITVTAEQALRQAALAEQELRAGHDRGPLHGVPIALKDLIDTAGIRTTCASRILHGHIPQRDAVIVRHLNAAGAVSLGKTNCSEFAMGVPHPDYGQSNNPWDPARTSGASSGGSAAAVAAGLCFAAVGTDTGGSIRIPASYCGLAGLKPTYGLVDVQGVFPLSWSLDHAGPLARSSADAALLLGAMTGQPFQQEVSLNGKRFGIIQRSGPGMQPEVTAVFDAACDTLRAAGAEVVSTEVPGLEQVDAALLAVLLPEAAAIHAQWIGSRADEYADITRQQIEMGFAVPAVTHVRAQQFRRWLTRQFLEAFRSVDALISPAVAWVAPKEDPAFTGGDGAVEGTRSSPHNLTGLPALSVNAGFGEGGLPVGLQIVTRPHTDALCLGLGSAMETAFALQKARPAIGS</sequence>
<proteinExistence type="predicted"/>
<gene>
    <name evidence="2" type="ORF">GCM10008957_34950</name>
</gene>
<dbReference type="EMBL" id="BMQL01000023">
    <property type="protein sequence ID" value="GGR19453.1"/>
    <property type="molecule type" value="Genomic_DNA"/>
</dbReference>
<dbReference type="RefSeq" id="WP_189091797.1">
    <property type="nucleotide sequence ID" value="NZ_BMQL01000023.1"/>
</dbReference>
<comment type="caution">
    <text evidence="2">The sequence shown here is derived from an EMBL/GenBank/DDBJ whole genome shotgun (WGS) entry which is preliminary data.</text>
</comment>